<gene>
    <name evidence="2" type="ORF">K469DRAFT_168877</name>
</gene>
<accession>A0A6A6E3E3</accession>
<sequence>MLFALLVQTLTHLSAFEVLSVVRPLTLKEMNIALAIEDESRLYKSLDLENEVTFESTIRNLCGLFITVVDLKS</sequence>
<protein>
    <submittedName>
        <fullName evidence="2">Uncharacterized protein</fullName>
    </submittedName>
</protein>
<feature type="signal peptide" evidence="1">
    <location>
        <begin position="1"/>
        <end position="15"/>
    </location>
</feature>
<name>A0A6A6E3E3_9PEZI</name>
<keyword evidence="1" id="KW-0732">Signal</keyword>
<proteinExistence type="predicted"/>
<dbReference type="EMBL" id="ML994635">
    <property type="protein sequence ID" value="KAF2185028.1"/>
    <property type="molecule type" value="Genomic_DNA"/>
</dbReference>
<evidence type="ECO:0000313" key="2">
    <source>
        <dbReference type="EMBL" id="KAF2185028.1"/>
    </source>
</evidence>
<evidence type="ECO:0000313" key="3">
    <source>
        <dbReference type="Proteomes" id="UP000800200"/>
    </source>
</evidence>
<dbReference type="Proteomes" id="UP000800200">
    <property type="component" value="Unassembled WGS sequence"/>
</dbReference>
<feature type="chain" id="PRO_5025650815" evidence="1">
    <location>
        <begin position="16"/>
        <end position="73"/>
    </location>
</feature>
<organism evidence="2 3">
    <name type="scientific">Zopfia rhizophila CBS 207.26</name>
    <dbReference type="NCBI Taxonomy" id="1314779"/>
    <lineage>
        <taxon>Eukaryota</taxon>
        <taxon>Fungi</taxon>
        <taxon>Dikarya</taxon>
        <taxon>Ascomycota</taxon>
        <taxon>Pezizomycotina</taxon>
        <taxon>Dothideomycetes</taxon>
        <taxon>Dothideomycetes incertae sedis</taxon>
        <taxon>Zopfiaceae</taxon>
        <taxon>Zopfia</taxon>
    </lineage>
</organism>
<evidence type="ECO:0000256" key="1">
    <source>
        <dbReference type="SAM" id="SignalP"/>
    </source>
</evidence>
<keyword evidence="3" id="KW-1185">Reference proteome</keyword>
<dbReference type="OrthoDB" id="163438at2759"/>
<reference evidence="2" key="1">
    <citation type="journal article" date="2020" name="Stud. Mycol.">
        <title>101 Dothideomycetes genomes: a test case for predicting lifestyles and emergence of pathogens.</title>
        <authorList>
            <person name="Haridas S."/>
            <person name="Albert R."/>
            <person name="Binder M."/>
            <person name="Bloem J."/>
            <person name="Labutti K."/>
            <person name="Salamov A."/>
            <person name="Andreopoulos B."/>
            <person name="Baker S."/>
            <person name="Barry K."/>
            <person name="Bills G."/>
            <person name="Bluhm B."/>
            <person name="Cannon C."/>
            <person name="Castanera R."/>
            <person name="Culley D."/>
            <person name="Daum C."/>
            <person name="Ezra D."/>
            <person name="Gonzalez J."/>
            <person name="Henrissat B."/>
            <person name="Kuo A."/>
            <person name="Liang C."/>
            <person name="Lipzen A."/>
            <person name="Lutzoni F."/>
            <person name="Magnuson J."/>
            <person name="Mondo S."/>
            <person name="Nolan M."/>
            <person name="Ohm R."/>
            <person name="Pangilinan J."/>
            <person name="Park H.-J."/>
            <person name="Ramirez L."/>
            <person name="Alfaro M."/>
            <person name="Sun H."/>
            <person name="Tritt A."/>
            <person name="Yoshinaga Y."/>
            <person name="Zwiers L.-H."/>
            <person name="Turgeon B."/>
            <person name="Goodwin S."/>
            <person name="Spatafora J."/>
            <person name="Crous P."/>
            <person name="Grigoriev I."/>
        </authorList>
    </citation>
    <scope>NUCLEOTIDE SEQUENCE</scope>
    <source>
        <strain evidence="2">CBS 207.26</strain>
    </source>
</reference>
<dbReference type="AlphaFoldDB" id="A0A6A6E3E3"/>